<name>A0AAD3SJR4_NEPGR</name>
<evidence type="ECO:0000313" key="1">
    <source>
        <dbReference type="EMBL" id="GMH11606.1"/>
    </source>
</evidence>
<accession>A0AAD3SJR4</accession>
<evidence type="ECO:0000313" key="2">
    <source>
        <dbReference type="Proteomes" id="UP001279734"/>
    </source>
</evidence>
<dbReference type="EMBL" id="BSYO01000011">
    <property type="protein sequence ID" value="GMH11606.1"/>
    <property type="molecule type" value="Genomic_DNA"/>
</dbReference>
<protein>
    <submittedName>
        <fullName evidence="1">Uncharacterized protein</fullName>
    </submittedName>
</protein>
<comment type="caution">
    <text evidence="1">The sequence shown here is derived from an EMBL/GenBank/DDBJ whole genome shotgun (WGS) entry which is preliminary data.</text>
</comment>
<gene>
    <name evidence="1" type="ORF">Nepgr_013447</name>
</gene>
<sequence>MSSVPLAMMVAAVLWVLLFCLVRWTCWVVAASGWIPIFNSLYSRYCSWNLMLVENCYCRLCVVQFSVLTLPSYGLTWCGWCVLRALSGGGWLCPSLMLLSRAGAVGPSARHLVLLLLQLSWWNSLLLRVTAPDSQIVVCWSGSAEMQGSSDDFAGADFVIGVGSWPCPGGVFADGSAASWLLRPGGFSGVAAGCVLGELRLGMEVVWCWISFEVVNAGDATPAVFTCFDLISIYTFHLSRPLLLE</sequence>
<dbReference type="Proteomes" id="UP001279734">
    <property type="component" value="Unassembled WGS sequence"/>
</dbReference>
<reference evidence="1" key="1">
    <citation type="submission" date="2023-05" db="EMBL/GenBank/DDBJ databases">
        <title>Nepenthes gracilis genome sequencing.</title>
        <authorList>
            <person name="Fukushima K."/>
        </authorList>
    </citation>
    <scope>NUCLEOTIDE SEQUENCE</scope>
    <source>
        <strain evidence="1">SING2019-196</strain>
    </source>
</reference>
<dbReference type="AlphaFoldDB" id="A0AAD3SJR4"/>
<keyword evidence="2" id="KW-1185">Reference proteome</keyword>
<organism evidence="1 2">
    <name type="scientific">Nepenthes gracilis</name>
    <name type="common">Slender pitcher plant</name>
    <dbReference type="NCBI Taxonomy" id="150966"/>
    <lineage>
        <taxon>Eukaryota</taxon>
        <taxon>Viridiplantae</taxon>
        <taxon>Streptophyta</taxon>
        <taxon>Embryophyta</taxon>
        <taxon>Tracheophyta</taxon>
        <taxon>Spermatophyta</taxon>
        <taxon>Magnoliopsida</taxon>
        <taxon>eudicotyledons</taxon>
        <taxon>Gunneridae</taxon>
        <taxon>Pentapetalae</taxon>
        <taxon>Caryophyllales</taxon>
        <taxon>Nepenthaceae</taxon>
        <taxon>Nepenthes</taxon>
    </lineage>
</organism>
<proteinExistence type="predicted"/>